<sequence>MTAPKEATEQCHNTHSHVFTGGFILSDDLLILLPPPKQATPDICFMNKQ</sequence>
<reference evidence="1 2" key="1">
    <citation type="submission" date="2013-04" db="EMBL/GenBank/DDBJ databases">
        <title>The Genome Sequence of Bacteroides massiliensis DSM 17679.</title>
        <authorList>
            <consortium name="The Broad Institute Genomics Platform"/>
            <person name="Earl A."/>
            <person name="Ward D."/>
            <person name="Feldgarden M."/>
            <person name="Gevers D."/>
            <person name="Martens E."/>
            <person name="Fenner L."/>
            <person name="Roux V."/>
            <person name="Mallet M.N."/>
            <person name="Raoult D."/>
            <person name="Walker B."/>
            <person name="Young S."/>
            <person name="Zeng Q."/>
            <person name="Gargeya S."/>
            <person name="Fitzgerald M."/>
            <person name="Haas B."/>
            <person name="Abouelleil A."/>
            <person name="Allen A.W."/>
            <person name="Alvarado L."/>
            <person name="Arachchi H.M."/>
            <person name="Berlin A.M."/>
            <person name="Chapman S.B."/>
            <person name="Gainer-Dewar J."/>
            <person name="Goldberg J."/>
            <person name="Griggs A."/>
            <person name="Gujja S."/>
            <person name="Hansen M."/>
            <person name="Howarth C."/>
            <person name="Imamovic A."/>
            <person name="Ireland A."/>
            <person name="Larimer J."/>
            <person name="McCowan C."/>
            <person name="Murphy C."/>
            <person name="Pearson M."/>
            <person name="Poon T.W."/>
            <person name="Priest M."/>
            <person name="Roberts A."/>
            <person name="Saif S."/>
            <person name="Shea T."/>
            <person name="Sisk P."/>
            <person name="Sykes S."/>
            <person name="Wortman J."/>
            <person name="Nusbaum C."/>
            <person name="Birren B."/>
        </authorList>
    </citation>
    <scope>NUCLEOTIDE SEQUENCE [LARGE SCALE GENOMIC DNA]</scope>
    <source>
        <strain evidence="2">B84634 / Timone 84634 / DSM 17679 / JCM 13223</strain>
    </source>
</reference>
<dbReference type="HOGENOM" id="CLU_3132354_0_0_10"/>
<protein>
    <submittedName>
        <fullName evidence="1">Uncharacterized protein</fullName>
    </submittedName>
</protein>
<proteinExistence type="predicted"/>
<evidence type="ECO:0000313" key="1">
    <source>
        <dbReference type="EMBL" id="EOA57637.1"/>
    </source>
</evidence>
<accession>U6RNM4</accession>
<name>U6RNM4_9BACT</name>
<dbReference type="PATRIC" id="fig|1121098.3.peg.717"/>
<dbReference type="EMBL" id="AQHY01000008">
    <property type="protein sequence ID" value="EOA57637.1"/>
    <property type="molecule type" value="Genomic_DNA"/>
</dbReference>
<dbReference type="AlphaFoldDB" id="U6RNM4"/>
<dbReference type="Proteomes" id="UP000017831">
    <property type="component" value="Unassembled WGS sequence"/>
</dbReference>
<evidence type="ECO:0000313" key="2">
    <source>
        <dbReference type="Proteomes" id="UP000017831"/>
    </source>
</evidence>
<comment type="caution">
    <text evidence="1">The sequence shown here is derived from an EMBL/GenBank/DDBJ whole genome shotgun (WGS) entry which is preliminary data.</text>
</comment>
<organism evidence="1 2">
    <name type="scientific">Phocaeicola massiliensis B84634 = Timone 84634 = DSM 17679 = JCM 13223</name>
    <dbReference type="NCBI Taxonomy" id="1121098"/>
    <lineage>
        <taxon>Bacteria</taxon>
        <taxon>Pseudomonadati</taxon>
        <taxon>Bacteroidota</taxon>
        <taxon>Bacteroidia</taxon>
        <taxon>Bacteroidales</taxon>
        <taxon>Bacteroidaceae</taxon>
        <taxon>Phocaeicola</taxon>
    </lineage>
</organism>
<gene>
    <name evidence="1" type="ORF">HMPREF1534_00700</name>
</gene>
<dbReference type="STRING" id="1121098.HMPREF1534_00700"/>
<keyword evidence="2" id="KW-1185">Reference proteome</keyword>